<dbReference type="Proteomes" id="UP000618943">
    <property type="component" value="Unassembled WGS sequence"/>
</dbReference>
<dbReference type="PROSITE" id="PS51257">
    <property type="entry name" value="PROKAR_LIPOPROTEIN"/>
    <property type="match status" value="1"/>
</dbReference>
<sequence length="163" mass="18328">MKHLKMVIGVPLLIGTLYGCNNNKASDVPVKAPVEQEKTDTNTNNNVQESTNQTKENLPYNFAEFSLGVDYSATESYEVDYENEKTGVEAELDDDRNNVKLKGDEALTKLEPLFKKLKFDATTANDEVIDQVISVFGIDENYISFELQVKFADGTVKEYNKTK</sequence>
<feature type="region of interest" description="Disordered" evidence="1">
    <location>
        <begin position="35"/>
        <end position="55"/>
    </location>
</feature>
<dbReference type="Pfam" id="PF14039">
    <property type="entry name" value="YusW"/>
    <property type="match status" value="1"/>
</dbReference>
<comment type="caution">
    <text evidence="2">The sequence shown here is derived from an EMBL/GenBank/DDBJ whole genome shotgun (WGS) entry which is preliminary data.</text>
</comment>
<protein>
    <submittedName>
        <fullName evidence="2">YusW family protein</fullName>
    </submittedName>
</protein>
<keyword evidence="3" id="KW-1185">Reference proteome</keyword>
<reference evidence="2 3" key="1">
    <citation type="submission" date="2020-12" db="EMBL/GenBank/DDBJ databases">
        <title>YIM B01967 draft genome.</title>
        <authorList>
            <person name="Yan X."/>
        </authorList>
    </citation>
    <scope>NUCLEOTIDE SEQUENCE [LARGE SCALE GENOMIC DNA]</scope>
    <source>
        <strain evidence="2 3">YIM B01967</strain>
    </source>
</reference>
<proteinExistence type="predicted"/>
<feature type="compositionally biased region" description="Polar residues" evidence="1">
    <location>
        <begin position="41"/>
        <end position="55"/>
    </location>
</feature>
<dbReference type="EMBL" id="JAEOAH010000003">
    <property type="protein sequence ID" value="MBK3493933.1"/>
    <property type="molecule type" value="Genomic_DNA"/>
</dbReference>
<accession>A0ABS1H3F0</accession>
<evidence type="ECO:0000313" key="2">
    <source>
        <dbReference type="EMBL" id="MBK3493933.1"/>
    </source>
</evidence>
<name>A0ABS1H3F0_9BACL</name>
<gene>
    <name evidence="2" type="ORF">JFL43_03480</name>
</gene>
<evidence type="ECO:0000256" key="1">
    <source>
        <dbReference type="SAM" id="MobiDB-lite"/>
    </source>
</evidence>
<organism evidence="2 3">
    <name type="scientific">Viridibacillus soli</name>
    <dbReference type="NCBI Taxonomy" id="2798301"/>
    <lineage>
        <taxon>Bacteria</taxon>
        <taxon>Bacillati</taxon>
        <taxon>Bacillota</taxon>
        <taxon>Bacilli</taxon>
        <taxon>Bacillales</taxon>
        <taxon>Caryophanaceae</taxon>
        <taxon>Viridibacillus</taxon>
    </lineage>
</organism>
<evidence type="ECO:0000313" key="3">
    <source>
        <dbReference type="Proteomes" id="UP000618943"/>
    </source>
</evidence>
<dbReference type="InterPro" id="IPR025623">
    <property type="entry name" value="YusW"/>
</dbReference>
<dbReference type="RefSeq" id="WP_200747937.1">
    <property type="nucleotide sequence ID" value="NZ_JAEOAH010000003.1"/>
</dbReference>